<feature type="transmembrane region" description="Helical" evidence="2">
    <location>
        <begin position="153"/>
        <end position="172"/>
    </location>
</feature>
<dbReference type="PANTHER" id="PTHR11206">
    <property type="entry name" value="MULTIDRUG RESISTANCE PROTEIN"/>
    <property type="match status" value="1"/>
</dbReference>
<dbReference type="GO" id="GO:0015297">
    <property type="term" value="F:antiporter activity"/>
    <property type="evidence" value="ECO:0007669"/>
    <property type="project" value="InterPro"/>
</dbReference>
<evidence type="ECO:0000313" key="4">
    <source>
        <dbReference type="Proteomes" id="UP000515908"/>
    </source>
</evidence>
<dbReference type="GO" id="GO:0042910">
    <property type="term" value="F:xenobiotic transmembrane transporter activity"/>
    <property type="evidence" value="ECO:0007669"/>
    <property type="project" value="InterPro"/>
</dbReference>
<sequence>MVGVEQLGATSLAFGLLYCTAMSLASGCSGALETMLSYTFGKNPNSKLFGVYTQRMLLLLLIIAFVVGPFLAFSDIFLIAIHQDPTVAHYTGVFCRTALIGVFPAMSLEVVRRYFACQHLNNPLSVNLVAAALVFPFMVYGLISAFGFVGAPLAWSLLQIIMPTSLVVYMYVTKIYKRTWGGWDKSAIRNWGPLCKLAFPSMAMQLSEWGSLEVNCVTAGFATPPQLAAFSTVYMLSGILWSFSSGLYIMVSVLVGKSIGEGNSLLGRRCALICLFFTICFGILDNVILVTLRHQIPRLFTDNEEALATFPTLLPFFCVYHVFDLIQSCMMGVLRGCGMQSLGRSRSHWCFRLLAYRWALLSSSRQRWGWPPSGWAPRWV</sequence>
<feature type="transmembrane region" description="Helical" evidence="2">
    <location>
        <begin position="272"/>
        <end position="292"/>
    </location>
</feature>
<keyword evidence="2" id="KW-0812">Transmembrane</keyword>
<comment type="similarity">
    <text evidence="1">Belongs to the multi antimicrobial extrusion (MATE) (TC 2.A.66.1) family.</text>
</comment>
<dbReference type="Pfam" id="PF01554">
    <property type="entry name" value="MatE"/>
    <property type="match status" value="2"/>
</dbReference>
<feature type="transmembrane region" description="Helical" evidence="2">
    <location>
        <begin position="12"/>
        <end position="36"/>
    </location>
</feature>
<evidence type="ECO:0000313" key="3">
    <source>
        <dbReference type="EMBL" id="CAD2216673.1"/>
    </source>
</evidence>
<dbReference type="InterPro" id="IPR002528">
    <property type="entry name" value="MATE_fam"/>
</dbReference>
<accession>A0A7G2CD86</accession>
<dbReference type="EMBL" id="LR877151">
    <property type="protein sequence ID" value="CAD2216673.1"/>
    <property type="molecule type" value="Genomic_DNA"/>
</dbReference>
<gene>
    <name evidence="3" type="ORF">ADEAN_000413500</name>
</gene>
<evidence type="ECO:0000256" key="2">
    <source>
        <dbReference type="SAM" id="Phobius"/>
    </source>
</evidence>
<keyword evidence="2" id="KW-0472">Membrane</keyword>
<feature type="transmembrane region" description="Helical" evidence="2">
    <location>
        <begin position="232"/>
        <end position="251"/>
    </location>
</feature>
<dbReference type="AlphaFoldDB" id="A0A7G2CD86"/>
<keyword evidence="2" id="KW-1133">Transmembrane helix</keyword>
<dbReference type="VEuPathDB" id="TriTrypDB:ADEAN_000413500"/>
<reference evidence="3 4" key="1">
    <citation type="submission" date="2020-08" db="EMBL/GenBank/DDBJ databases">
        <authorList>
            <person name="Newling K."/>
            <person name="Davey J."/>
            <person name="Forrester S."/>
        </authorList>
    </citation>
    <scope>NUCLEOTIDE SEQUENCE [LARGE SCALE GENOMIC DNA]</scope>
    <source>
        <strain evidence="4">Crithidia deanei Carvalho (ATCC PRA-265)</strain>
    </source>
</reference>
<dbReference type="Proteomes" id="UP000515908">
    <property type="component" value="Chromosome 07"/>
</dbReference>
<feature type="transmembrane region" description="Helical" evidence="2">
    <location>
        <begin position="57"/>
        <end position="81"/>
    </location>
</feature>
<name>A0A7G2CD86_9TRYP</name>
<dbReference type="GO" id="GO:0016020">
    <property type="term" value="C:membrane"/>
    <property type="evidence" value="ECO:0007669"/>
    <property type="project" value="InterPro"/>
</dbReference>
<evidence type="ECO:0000256" key="1">
    <source>
        <dbReference type="ARBA" id="ARBA00010199"/>
    </source>
</evidence>
<proteinExistence type="inferred from homology"/>
<keyword evidence="4" id="KW-1185">Reference proteome</keyword>
<protein>
    <submittedName>
        <fullName evidence="3">MatE, putative</fullName>
    </submittedName>
</protein>
<feature type="transmembrane region" description="Helical" evidence="2">
    <location>
        <begin position="126"/>
        <end position="147"/>
    </location>
</feature>
<feature type="transmembrane region" description="Helical" evidence="2">
    <location>
        <begin position="87"/>
        <end position="106"/>
    </location>
</feature>
<dbReference type="OrthoDB" id="2126698at2759"/>
<organism evidence="3 4">
    <name type="scientific">Angomonas deanei</name>
    <dbReference type="NCBI Taxonomy" id="59799"/>
    <lineage>
        <taxon>Eukaryota</taxon>
        <taxon>Discoba</taxon>
        <taxon>Euglenozoa</taxon>
        <taxon>Kinetoplastea</taxon>
        <taxon>Metakinetoplastina</taxon>
        <taxon>Trypanosomatida</taxon>
        <taxon>Trypanosomatidae</taxon>
        <taxon>Strigomonadinae</taxon>
        <taxon>Angomonas</taxon>
    </lineage>
</organism>